<dbReference type="InterPro" id="IPR015152">
    <property type="entry name" value="Growth/epo_recpt_lig-bind"/>
</dbReference>
<evidence type="ECO:0000256" key="3">
    <source>
        <dbReference type="ARBA" id="ARBA00022729"/>
    </source>
</evidence>
<dbReference type="PANTHER" id="PTHR23037">
    <property type="entry name" value="CYTOKINE RECEPTOR"/>
    <property type="match status" value="1"/>
</dbReference>
<dbReference type="Pfam" id="PF09067">
    <property type="entry name" value="EpoR_lig-bind"/>
    <property type="match status" value="1"/>
</dbReference>
<dbReference type="PANTHER" id="PTHR23037:SF46">
    <property type="entry name" value="INTERLEUKIN 5 RECEPTOR SUBUNIT ALPHA"/>
    <property type="match status" value="1"/>
</dbReference>
<evidence type="ECO:0000256" key="9">
    <source>
        <dbReference type="SAM" id="Phobius"/>
    </source>
</evidence>
<dbReference type="EMBL" id="JAFDVH010000015">
    <property type="protein sequence ID" value="KAG7463513.1"/>
    <property type="molecule type" value="Genomic_DNA"/>
</dbReference>
<dbReference type="InterPro" id="IPR013783">
    <property type="entry name" value="Ig-like_fold"/>
</dbReference>
<organism evidence="12 13">
    <name type="scientific">Megalops atlanticus</name>
    <name type="common">Tarpon</name>
    <name type="synonym">Clupea gigantea</name>
    <dbReference type="NCBI Taxonomy" id="7932"/>
    <lineage>
        <taxon>Eukaryota</taxon>
        <taxon>Metazoa</taxon>
        <taxon>Chordata</taxon>
        <taxon>Craniata</taxon>
        <taxon>Vertebrata</taxon>
        <taxon>Euteleostomi</taxon>
        <taxon>Actinopterygii</taxon>
        <taxon>Neopterygii</taxon>
        <taxon>Teleostei</taxon>
        <taxon>Elopiformes</taxon>
        <taxon>Megalopidae</taxon>
        <taxon>Megalops</taxon>
    </lineage>
</organism>
<feature type="signal peptide" evidence="10">
    <location>
        <begin position="1"/>
        <end position="16"/>
    </location>
</feature>
<evidence type="ECO:0000256" key="5">
    <source>
        <dbReference type="ARBA" id="ARBA00023136"/>
    </source>
</evidence>
<dbReference type="Proteomes" id="UP001046870">
    <property type="component" value="Chromosome 15"/>
</dbReference>
<dbReference type="OrthoDB" id="8545036at2759"/>
<evidence type="ECO:0000313" key="12">
    <source>
        <dbReference type="EMBL" id="KAG7463513.1"/>
    </source>
</evidence>
<dbReference type="InterPro" id="IPR036116">
    <property type="entry name" value="FN3_sf"/>
</dbReference>
<keyword evidence="4 9" id="KW-1133">Transmembrane helix</keyword>
<dbReference type="InterPro" id="IPR003961">
    <property type="entry name" value="FN3_dom"/>
</dbReference>
<keyword evidence="6" id="KW-0675">Receptor</keyword>
<keyword evidence="13" id="KW-1185">Reference proteome</keyword>
<keyword evidence="5 9" id="KW-0472">Membrane</keyword>
<evidence type="ECO:0000256" key="4">
    <source>
        <dbReference type="ARBA" id="ARBA00022989"/>
    </source>
</evidence>
<feature type="transmembrane region" description="Helical" evidence="9">
    <location>
        <begin position="245"/>
        <end position="267"/>
    </location>
</feature>
<comment type="caution">
    <text evidence="12">The sequence shown here is derived from an EMBL/GenBank/DDBJ whole genome shotgun (WGS) entry which is preliminary data.</text>
</comment>
<gene>
    <name evidence="12" type="ORF">MATL_G00177440</name>
</gene>
<evidence type="ECO:0000256" key="2">
    <source>
        <dbReference type="ARBA" id="ARBA00022692"/>
    </source>
</evidence>
<keyword evidence="7" id="KW-0325">Glycoprotein</keyword>
<comment type="subcellular location">
    <subcellularLocation>
        <location evidence="1">Membrane</location>
        <topology evidence="1">Single-pass type I membrane protein</topology>
    </subcellularLocation>
</comment>
<evidence type="ECO:0000256" key="1">
    <source>
        <dbReference type="ARBA" id="ARBA00004479"/>
    </source>
</evidence>
<feature type="domain" description="Fibronectin type-III" evidence="11">
    <location>
        <begin position="136"/>
        <end position="239"/>
    </location>
</feature>
<dbReference type="PROSITE" id="PS50853">
    <property type="entry name" value="FN3"/>
    <property type="match status" value="1"/>
</dbReference>
<evidence type="ECO:0000256" key="6">
    <source>
        <dbReference type="ARBA" id="ARBA00023170"/>
    </source>
</evidence>
<evidence type="ECO:0000256" key="7">
    <source>
        <dbReference type="ARBA" id="ARBA00023180"/>
    </source>
</evidence>
<accession>A0A9D3PNS0</accession>
<feature type="chain" id="PRO_5038658284" description="Fibronectin type-III domain-containing protein" evidence="10">
    <location>
        <begin position="17"/>
        <end position="548"/>
    </location>
</feature>
<evidence type="ECO:0000256" key="10">
    <source>
        <dbReference type="SAM" id="SignalP"/>
    </source>
</evidence>
<evidence type="ECO:0000256" key="8">
    <source>
        <dbReference type="SAM" id="MobiDB-lite"/>
    </source>
</evidence>
<keyword evidence="3 10" id="KW-0732">Signal</keyword>
<keyword evidence="2 9" id="KW-0812">Transmembrane</keyword>
<evidence type="ECO:0000313" key="13">
    <source>
        <dbReference type="Proteomes" id="UP001046870"/>
    </source>
</evidence>
<reference evidence="12" key="1">
    <citation type="submission" date="2021-01" db="EMBL/GenBank/DDBJ databases">
        <authorList>
            <person name="Zahm M."/>
            <person name="Roques C."/>
            <person name="Cabau C."/>
            <person name="Klopp C."/>
            <person name="Donnadieu C."/>
            <person name="Jouanno E."/>
            <person name="Lampietro C."/>
            <person name="Louis A."/>
            <person name="Herpin A."/>
            <person name="Echchiki A."/>
            <person name="Berthelot C."/>
            <person name="Parey E."/>
            <person name="Roest-Crollius H."/>
            <person name="Braasch I."/>
            <person name="Postlethwait J."/>
            <person name="Bobe J."/>
            <person name="Montfort J."/>
            <person name="Bouchez O."/>
            <person name="Begum T."/>
            <person name="Mejri S."/>
            <person name="Adams A."/>
            <person name="Chen W.-J."/>
            <person name="Guiguen Y."/>
        </authorList>
    </citation>
    <scope>NUCLEOTIDE SEQUENCE</scope>
    <source>
        <strain evidence="12">YG-15Mar2019-1</strain>
        <tissue evidence="12">Brain</tissue>
    </source>
</reference>
<feature type="compositionally biased region" description="Pro residues" evidence="8">
    <location>
        <begin position="378"/>
        <end position="393"/>
    </location>
</feature>
<dbReference type="SUPFAM" id="SSF49265">
    <property type="entry name" value="Fibronectin type III"/>
    <property type="match status" value="2"/>
</dbReference>
<feature type="region of interest" description="Disordered" evidence="8">
    <location>
        <begin position="367"/>
        <end position="397"/>
    </location>
</feature>
<dbReference type="GO" id="GO:0004896">
    <property type="term" value="F:cytokine receptor activity"/>
    <property type="evidence" value="ECO:0007669"/>
    <property type="project" value="TreeGrafter"/>
</dbReference>
<dbReference type="AlphaFoldDB" id="A0A9D3PNS0"/>
<name>A0A9D3PNS0_MEGAT</name>
<protein>
    <recommendedName>
        <fullName evidence="11">Fibronectin type-III domain-containing protein</fullName>
    </recommendedName>
</protein>
<dbReference type="Gene3D" id="2.60.40.10">
    <property type="entry name" value="Immunoglobulins"/>
    <property type="match status" value="2"/>
</dbReference>
<evidence type="ECO:0000259" key="11">
    <source>
        <dbReference type="PROSITE" id="PS50853"/>
    </source>
</evidence>
<proteinExistence type="predicted"/>
<sequence length="548" mass="60322">MLCFLLLLVPWAGIGAHSQDHKHARETASPSPLLRPHIHYCRSPNMETFTCWWHFPDNGSQSDQNVTYTLTYTVGKGPKRECPDYVTGGPNSCYFDSQHTQVWEVYCMNVTARTSHANYTSEEHCLDVAEIVETDPPFNLSYWLKNSTEEETGRTAVVSWLYPIAADVQMGWVTLVYELQFRRKSEPHNWKVKGVLREPRLELLDLPVGSYVVRVRCKSHYAGVWSKWSEPLTIDIPSPQTIDKMLAVILVSSVGVLFVLIIGFGVIPQGKRIKAFLLPPVPKPQIRGIDPMLLKNGKMDEITRLFSSFHGYMPPQYSAESWLHVSVDEGLPFVGEKEAMEEEVKEATPSTELPVCRKDQLQMQEGQAPYCETTPTDPKAPPPSLPVESPSPSPKYTEHMMPPIQGYSVMLNSTPVLVPPPCQDFYTCVNGISTSGTVHLVPCLPLDPAHCGQKGVAPKSSQPAVTGLKKAEPAVSGVPASPGGVARAAAGGVGDSYTTLEDLSFHREGSEGIAPAQGMVSAYQQEGLLYSEHSELAVPLLPASTKRA</sequence>
<dbReference type="GO" id="GO:0009897">
    <property type="term" value="C:external side of plasma membrane"/>
    <property type="evidence" value="ECO:0007669"/>
    <property type="project" value="TreeGrafter"/>
</dbReference>
<dbReference type="FunFam" id="2.60.40.10:FF:000287">
    <property type="entry name" value="Prolactin receptor"/>
    <property type="match status" value="1"/>
</dbReference>